<organism evidence="2 3">
    <name type="scientific">Limnoraphis robusta CS-951</name>
    <dbReference type="NCBI Taxonomy" id="1637645"/>
    <lineage>
        <taxon>Bacteria</taxon>
        <taxon>Bacillati</taxon>
        <taxon>Cyanobacteriota</taxon>
        <taxon>Cyanophyceae</taxon>
        <taxon>Oscillatoriophycideae</taxon>
        <taxon>Oscillatoriales</taxon>
        <taxon>Sirenicapillariaceae</taxon>
        <taxon>Limnoraphis</taxon>
    </lineage>
</organism>
<dbReference type="InterPro" id="IPR018225">
    <property type="entry name" value="Transaldolase_AS"/>
</dbReference>
<dbReference type="PANTHER" id="PTHR10683:SF40">
    <property type="entry name" value="FRUCTOSE-6-PHOSPHATE ALDOLASE 1-RELATED"/>
    <property type="match status" value="1"/>
</dbReference>
<dbReference type="GO" id="GO:0005975">
    <property type="term" value="P:carbohydrate metabolic process"/>
    <property type="evidence" value="ECO:0007669"/>
    <property type="project" value="InterPro"/>
</dbReference>
<dbReference type="InterPro" id="IPR001585">
    <property type="entry name" value="TAL/FSA"/>
</dbReference>
<gene>
    <name evidence="2" type="ORF">WN50_27590</name>
</gene>
<dbReference type="PATRIC" id="fig|1637645.4.peg.6286"/>
<dbReference type="Pfam" id="PF00923">
    <property type="entry name" value="TAL_FSA"/>
    <property type="match status" value="1"/>
</dbReference>
<evidence type="ECO:0000313" key="2">
    <source>
        <dbReference type="EMBL" id="KKD35025.1"/>
    </source>
</evidence>
<protein>
    <submittedName>
        <fullName evidence="2">Transaldolase</fullName>
    </submittedName>
</protein>
<dbReference type="AlphaFoldDB" id="A0A0F5Y9Y6"/>
<dbReference type="EMBL" id="LATL02000320">
    <property type="protein sequence ID" value="KKD35025.1"/>
    <property type="molecule type" value="Genomic_DNA"/>
</dbReference>
<proteinExistence type="predicted"/>
<sequence length="212" mass="22193">MALYLDSAIIEEARAVSQWGWVKGITTNPTLLAKSSLSPAETLKQLKQTTSGEICYQLTASDLDGMITEAQAAFELLGTQTVLKIPATAIGFQAVASLSPDIACSVTAIYSAAQAAVAMEAGAKYAIAYVNRATRLLGDGIKLVEEMSAVLHRSNTTILAASIKSPEEAAATLKAGATHLTLPLDILTAITTHELSEKTVEEFAQNGIGLKG</sequence>
<evidence type="ECO:0000313" key="3">
    <source>
        <dbReference type="Proteomes" id="UP000033607"/>
    </source>
</evidence>
<dbReference type="PROSITE" id="PS01054">
    <property type="entry name" value="TRANSALDOLASE_1"/>
    <property type="match status" value="1"/>
</dbReference>
<name>A0A0F5Y9Y6_9CYAN</name>
<dbReference type="Proteomes" id="UP000033607">
    <property type="component" value="Unassembled WGS sequence"/>
</dbReference>
<dbReference type="OrthoDB" id="9807051at2"/>
<dbReference type="SUPFAM" id="SSF51569">
    <property type="entry name" value="Aldolase"/>
    <property type="match status" value="1"/>
</dbReference>
<dbReference type="PANTHER" id="PTHR10683">
    <property type="entry name" value="TRANSALDOLASE"/>
    <property type="match status" value="1"/>
</dbReference>
<comment type="caution">
    <text evidence="2">The sequence shown here is derived from an EMBL/GenBank/DDBJ whole genome shotgun (WGS) entry which is preliminary data.</text>
</comment>
<dbReference type="Gene3D" id="3.20.20.70">
    <property type="entry name" value="Aldolase class I"/>
    <property type="match status" value="1"/>
</dbReference>
<evidence type="ECO:0000256" key="1">
    <source>
        <dbReference type="ARBA" id="ARBA00023270"/>
    </source>
</evidence>
<reference evidence="2 3" key="1">
    <citation type="submission" date="2015-06" db="EMBL/GenBank/DDBJ databases">
        <title>Draft genome assembly of filamentous brackish cyanobacterium Limnoraphis robusta strain CS-951.</title>
        <authorList>
            <person name="Willis A."/>
            <person name="Parks M."/>
            <person name="Burford M.A."/>
        </authorList>
    </citation>
    <scope>NUCLEOTIDE SEQUENCE [LARGE SCALE GENOMIC DNA]</scope>
    <source>
        <strain evidence="2 3">CS-951</strain>
    </source>
</reference>
<keyword evidence="1" id="KW-0704">Schiff base</keyword>
<dbReference type="InterPro" id="IPR013785">
    <property type="entry name" value="Aldolase_TIM"/>
</dbReference>
<accession>A0A0F5Y9Y6</accession>
<dbReference type="RefSeq" id="WP_046281821.1">
    <property type="nucleotide sequence ID" value="NZ_LATL02000320.1"/>
</dbReference>